<keyword evidence="2" id="KW-1185">Reference proteome</keyword>
<evidence type="ECO:0000313" key="2">
    <source>
        <dbReference type="Proteomes" id="UP000297839"/>
    </source>
</evidence>
<gene>
    <name evidence="1" type="ORF">EZ216_16685</name>
</gene>
<accession>A0A4Z0BHM1</accession>
<evidence type="ECO:0000313" key="1">
    <source>
        <dbReference type="EMBL" id="TFY98231.1"/>
    </source>
</evidence>
<sequence length="156" mass="16681">MLRPSGWTSGDAAGLPITPFLVKAAEADSGEIRHALRVTFRDAVLSNGFVWPARHGAGGSSGSIPFGSVLRLRADFVIPANWTPQAKAIARAAKRYGLYVADIGSDFYVQGEPNVAWNEQTFRDLGHIPLSAMEFVDMGAVTGDPRFDAGSMAASW</sequence>
<comment type="caution">
    <text evidence="1">The sequence shown here is derived from an EMBL/GenBank/DDBJ whole genome shotgun (WGS) entry which is preliminary data.</text>
</comment>
<reference evidence="1 2" key="1">
    <citation type="submission" date="2019-03" db="EMBL/GenBank/DDBJ databases">
        <title>Ramlibacter sp. 18x22-1, whole genome shotgun sequence.</title>
        <authorList>
            <person name="Zhang X."/>
            <person name="Feng G."/>
            <person name="Zhu H."/>
        </authorList>
    </citation>
    <scope>NUCLEOTIDE SEQUENCE [LARGE SCALE GENOMIC DNA]</scope>
    <source>
        <strain evidence="1 2">18x22-1</strain>
    </source>
</reference>
<dbReference type="Proteomes" id="UP000297839">
    <property type="component" value="Unassembled WGS sequence"/>
</dbReference>
<dbReference type="OrthoDB" id="8771597at2"/>
<dbReference type="RefSeq" id="WP_135250921.1">
    <property type="nucleotide sequence ID" value="NZ_SMLK01000006.1"/>
</dbReference>
<organism evidence="1 2">
    <name type="scientific">Ramlibacter humi</name>
    <dbReference type="NCBI Taxonomy" id="2530451"/>
    <lineage>
        <taxon>Bacteria</taxon>
        <taxon>Pseudomonadati</taxon>
        <taxon>Pseudomonadota</taxon>
        <taxon>Betaproteobacteria</taxon>
        <taxon>Burkholderiales</taxon>
        <taxon>Comamonadaceae</taxon>
        <taxon>Ramlibacter</taxon>
    </lineage>
</organism>
<dbReference type="EMBL" id="SMLK01000006">
    <property type="protein sequence ID" value="TFY98231.1"/>
    <property type="molecule type" value="Genomic_DNA"/>
</dbReference>
<name>A0A4Z0BHM1_9BURK</name>
<proteinExistence type="predicted"/>
<dbReference type="AlphaFoldDB" id="A0A4Z0BHM1"/>
<protein>
    <submittedName>
        <fullName evidence="1">Uncharacterized protein</fullName>
    </submittedName>
</protein>